<dbReference type="InterPro" id="IPR023465">
    <property type="entry name" value="Riboflavin_kinase_dom_sf"/>
</dbReference>
<organism evidence="17 18">
    <name type="scientific">Methylophaga muralis</name>
    <dbReference type="NCBI Taxonomy" id="291169"/>
    <lineage>
        <taxon>Bacteria</taxon>
        <taxon>Pseudomonadati</taxon>
        <taxon>Pseudomonadota</taxon>
        <taxon>Gammaproteobacteria</taxon>
        <taxon>Thiotrichales</taxon>
        <taxon>Piscirickettsiaceae</taxon>
        <taxon>Methylophaga</taxon>
    </lineage>
</organism>
<dbReference type="InterPro" id="IPR023468">
    <property type="entry name" value="Riboflavin_kinase"/>
</dbReference>
<dbReference type="UniPathway" id="UPA00276">
    <property type="reaction ID" value="UER00406"/>
</dbReference>
<keyword evidence="5 15" id="KW-0288">FMN</keyword>
<keyword evidence="9 15" id="KW-0418">Kinase</keyword>
<evidence type="ECO:0000259" key="16">
    <source>
        <dbReference type="SMART" id="SM00904"/>
    </source>
</evidence>
<evidence type="ECO:0000256" key="4">
    <source>
        <dbReference type="ARBA" id="ARBA00022630"/>
    </source>
</evidence>
<dbReference type="Pfam" id="PF06574">
    <property type="entry name" value="FAD_syn"/>
    <property type="match status" value="1"/>
</dbReference>
<dbReference type="NCBIfam" id="TIGR00083">
    <property type="entry name" value="ribF"/>
    <property type="match status" value="1"/>
</dbReference>
<dbReference type="EC" id="2.7.1.26" evidence="15"/>
<dbReference type="GO" id="GO:0009231">
    <property type="term" value="P:riboflavin biosynthetic process"/>
    <property type="evidence" value="ECO:0007669"/>
    <property type="project" value="InterPro"/>
</dbReference>
<evidence type="ECO:0000256" key="5">
    <source>
        <dbReference type="ARBA" id="ARBA00022643"/>
    </source>
</evidence>
<keyword evidence="7 15" id="KW-0548">Nucleotidyltransferase</keyword>
<dbReference type="Proteomes" id="UP000094379">
    <property type="component" value="Unassembled WGS sequence"/>
</dbReference>
<dbReference type="InterPro" id="IPR014729">
    <property type="entry name" value="Rossmann-like_a/b/a_fold"/>
</dbReference>
<proteinExistence type="inferred from homology"/>
<dbReference type="PANTHER" id="PTHR22749">
    <property type="entry name" value="RIBOFLAVIN KINASE/FMN ADENYLYLTRANSFERASE"/>
    <property type="match status" value="1"/>
</dbReference>
<evidence type="ECO:0000256" key="11">
    <source>
        <dbReference type="ARBA" id="ARBA00022840"/>
    </source>
</evidence>
<name>A0A1E3GUP3_9GAMM</name>
<dbReference type="InterPro" id="IPR015864">
    <property type="entry name" value="FAD_synthase"/>
</dbReference>
<dbReference type="SUPFAM" id="SSF52374">
    <property type="entry name" value="Nucleotidylyl transferase"/>
    <property type="match status" value="1"/>
</dbReference>
<evidence type="ECO:0000256" key="7">
    <source>
        <dbReference type="ARBA" id="ARBA00022695"/>
    </source>
</evidence>
<dbReference type="Gene3D" id="3.40.50.620">
    <property type="entry name" value="HUPs"/>
    <property type="match status" value="1"/>
</dbReference>
<keyword evidence="12" id="KW-0511">Multifunctional enzyme</keyword>
<evidence type="ECO:0000256" key="1">
    <source>
        <dbReference type="ARBA" id="ARBA00002121"/>
    </source>
</evidence>
<dbReference type="InterPro" id="IPR015865">
    <property type="entry name" value="Riboflavin_kinase_bac/euk"/>
</dbReference>
<evidence type="ECO:0000313" key="18">
    <source>
        <dbReference type="Proteomes" id="UP000094379"/>
    </source>
</evidence>
<keyword evidence="6 15" id="KW-0808">Transferase</keyword>
<reference evidence="17 18" key="1">
    <citation type="submission" date="2016-07" db="EMBL/GenBank/DDBJ databases">
        <title>Draft Genome Sequence of Methylophaga muralis Bur 1.</title>
        <authorList>
            <person name="Vasilenko O.V."/>
            <person name="Doronina N.V."/>
            <person name="Shmareva M.N."/>
            <person name="Tarlachkov S.V."/>
            <person name="Mustakhimov I."/>
            <person name="Trotsenko Y.A."/>
        </authorList>
    </citation>
    <scope>NUCLEOTIDE SEQUENCE [LARGE SCALE GENOMIC DNA]</scope>
    <source>
        <strain evidence="17 18">Bur 1</strain>
    </source>
</reference>
<evidence type="ECO:0000256" key="9">
    <source>
        <dbReference type="ARBA" id="ARBA00022777"/>
    </source>
</evidence>
<dbReference type="UniPathway" id="UPA00277">
    <property type="reaction ID" value="UER00407"/>
</dbReference>
<dbReference type="Gene3D" id="2.40.30.30">
    <property type="entry name" value="Riboflavin kinase-like"/>
    <property type="match status" value="1"/>
</dbReference>
<comment type="catalytic activity">
    <reaction evidence="14 15">
        <text>FMN + ATP + H(+) = FAD + diphosphate</text>
        <dbReference type="Rhea" id="RHEA:17237"/>
        <dbReference type="ChEBI" id="CHEBI:15378"/>
        <dbReference type="ChEBI" id="CHEBI:30616"/>
        <dbReference type="ChEBI" id="CHEBI:33019"/>
        <dbReference type="ChEBI" id="CHEBI:57692"/>
        <dbReference type="ChEBI" id="CHEBI:58210"/>
        <dbReference type="EC" id="2.7.7.2"/>
    </reaction>
</comment>
<dbReference type="STRING" id="291169.A9E74_01153"/>
<dbReference type="PIRSF" id="PIRSF004491">
    <property type="entry name" value="FAD_Synth"/>
    <property type="match status" value="1"/>
</dbReference>
<evidence type="ECO:0000256" key="10">
    <source>
        <dbReference type="ARBA" id="ARBA00022827"/>
    </source>
</evidence>
<dbReference type="GO" id="GO:0009398">
    <property type="term" value="P:FMN biosynthetic process"/>
    <property type="evidence" value="ECO:0007669"/>
    <property type="project" value="UniProtKB-UniRule"/>
</dbReference>
<keyword evidence="4 15" id="KW-0285">Flavoprotein</keyword>
<dbReference type="RefSeq" id="WP_069295658.1">
    <property type="nucleotide sequence ID" value="NZ_MCRI01000009.1"/>
</dbReference>
<dbReference type="GO" id="GO:0005524">
    <property type="term" value="F:ATP binding"/>
    <property type="evidence" value="ECO:0007669"/>
    <property type="project" value="UniProtKB-UniRule"/>
</dbReference>
<dbReference type="PATRIC" id="fig|291169.3.peg.1157"/>
<dbReference type="AlphaFoldDB" id="A0A1E3GUP3"/>
<dbReference type="EC" id="2.7.7.2" evidence="15"/>
<dbReference type="GO" id="GO:0003919">
    <property type="term" value="F:FMN adenylyltransferase activity"/>
    <property type="evidence" value="ECO:0007669"/>
    <property type="project" value="UniProtKB-UniRule"/>
</dbReference>
<evidence type="ECO:0000256" key="14">
    <source>
        <dbReference type="ARBA" id="ARBA00049494"/>
    </source>
</evidence>
<comment type="catalytic activity">
    <reaction evidence="13 15">
        <text>riboflavin + ATP = FMN + ADP + H(+)</text>
        <dbReference type="Rhea" id="RHEA:14357"/>
        <dbReference type="ChEBI" id="CHEBI:15378"/>
        <dbReference type="ChEBI" id="CHEBI:30616"/>
        <dbReference type="ChEBI" id="CHEBI:57986"/>
        <dbReference type="ChEBI" id="CHEBI:58210"/>
        <dbReference type="ChEBI" id="CHEBI:456216"/>
        <dbReference type="EC" id="2.7.1.26"/>
    </reaction>
</comment>
<dbReference type="FunFam" id="3.40.50.620:FF:000021">
    <property type="entry name" value="Riboflavin biosynthesis protein"/>
    <property type="match status" value="1"/>
</dbReference>
<dbReference type="CDD" id="cd02064">
    <property type="entry name" value="FAD_synthetase_N"/>
    <property type="match status" value="1"/>
</dbReference>
<dbReference type="GO" id="GO:0006747">
    <property type="term" value="P:FAD biosynthetic process"/>
    <property type="evidence" value="ECO:0007669"/>
    <property type="project" value="UniProtKB-UniRule"/>
</dbReference>
<keyword evidence="10 15" id="KW-0274">FAD</keyword>
<comment type="function">
    <text evidence="1">Catalyzes the phosphorylation of riboflavin to FMN followed by the adenylation of FMN to FAD.</text>
</comment>
<keyword evidence="18" id="KW-1185">Reference proteome</keyword>
<dbReference type="SMART" id="SM00904">
    <property type="entry name" value="Flavokinase"/>
    <property type="match status" value="1"/>
</dbReference>
<keyword evidence="8 15" id="KW-0547">Nucleotide-binding</keyword>
<evidence type="ECO:0000256" key="8">
    <source>
        <dbReference type="ARBA" id="ARBA00022741"/>
    </source>
</evidence>
<accession>A0A1E3GUP3</accession>
<dbReference type="EMBL" id="MCRI01000009">
    <property type="protein sequence ID" value="ODN67081.1"/>
    <property type="molecule type" value="Genomic_DNA"/>
</dbReference>
<comment type="pathway">
    <text evidence="3 15">Cofactor biosynthesis; FMN biosynthesis; FMN from riboflavin (ATP route): step 1/1.</text>
</comment>
<keyword evidence="11 15" id="KW-0067">ATP-binding</keyword>
<evidence type="ECO:0000256" key="2">
    <source>
        <dbReference type="ARBA" id="ARBA00004726"/>
    </source>
</evidence>
<comment type="similarity">
    <text evidence="15">Belongs to the ribF family.</text>
</comment>
<protein>
    <recommendedName>
        <fullName evidence="15">Riboflavin biosynthesis protein</fullName>
    </recommendedName>
    <domain>
        <recommendedName>
            <fullName evidence="15">Riboflavin kinase</fullName>
            <ecNumber evidence="15">2.7.1.26</ecNumber>
        </recommendedName>
        <alternativeName>
            <fullName evidence="15">Flavokinase</fullName>
        </alternativeName>
    </domain>
    <domain>
        <recommendedName>
            <fullName evidence="15">FMN adenylyltransferase</fullName>
            <ecNumber evidence="15">2.7.7.2</ecNumber>
        </recommendedName>
        <alternativeName>
            <fullName evidence="15">FAD pyrophosphorylase</fullName>
        </alternativeName>
        <alternativeName>
            <fullName evidence="15">FAD synthase</fullName>
        </alternativeName>
    </domain>
</protein>
<gene>
    <name evidence="17" type="primary">ribF</name>
    <name evidence="17" type="ORF">A9E74_01153</name>
</gene>
<evidence type="ECO:0000256" key="12">
    <source>
        <dbReference type="ARBA" id="ARBA00023268"/>
    </source>
</evidence>
<dbReference type="NCBIfam" id="NF004159">
    <property type="entry name" value="PRK05627.1-2"/>
    <property type="match status" value="1"/>
</dbReference>
<feature type="domain" description="Riboflavin kinase" evidence="16">
    <location>
        <begin position="184"/>
        <end position="309"/>
    </location>
</feature>
<dbReference type="Pfam" id="PF01687">
    <property type="entry name" value="Flavokinase"/>
    <property type="match status" value="1"/>
</dbReference>
<dbReference type="NCBIfam" id="NF004160">
    <property type="entry name" value="PRK05627.1-3"/>
    <property type="match status" value="1"/>
</dbReference>
<sequence length="310" mass="35220">MPKIIRGLYNLPDPAQGCVATIGNFDGVHLGHQAVLSQLAMKADMLNLPAVVITFEPQPYEYFVPEKAPARLSRFREKVEALRAYSIQKLCVLRFNRQLAEMQAETFIQKLLIEGLNVRYLVVGDDFRFGKDRQGDFALLQNVGKQRGFQVVNMHTFAIDEMRVSSTRIREALREGDLAVAEKLLGRPYRMSGRVAHGDKRGRKMGYPTANIHLHRAKVPLQGVYAVQLYGIDEEPVNGVANIGVRPTVSGSDKALLEVHLFDFERDIYGEHVQVYFLKKLRDEHKFADLDQLISQIHIDSAQARHYFSE</sequence>
<dbReference type="InterPro" id="IPR002606">
    <property type="entry name" value="Riboflavin_kinase_bac"/>
</dbReference>
<evidence type="ECO:0000256" key="13">
    <source>
        <dbReference type="ARBA" id="ARBA00047880"/>
    </source>
</evidence>
<dbReference type="NCBIfam" id="NF004163">
    <property type="entry name" value="PRK05627.1-6"/>
    <property type="match status" value="1"/>
</dbReference>
<dbReference type="NCBIfam" id="NF004162">
    <property type="entry name" value="PRK05627.1-5"/>
    <property type="match status" value="1"/>
</dbReference>
<evidence type="ECO:0000313" key="17">
    <source>
        <dbReference type="EMBL" id="ODN67081.1"/>
    </source>
</evidence>
<dbReference type="GO" id="GO:0008531">
    <property type="term" value="F:riboflavin kinase activity"/>
    <property type="evidence" value="ECO:0007669"/>
    <property type="project" value="UniProtKB-UniRule"/>
</dbReference>
<evidence type="ECO:0000256" key="3">
    <source>
        <dbReference type="ARBA" id="ARBA00005201"/>
    </source>
</evidence>
<comment type="pathway">
    <text evidence="2 15">Cofactor biosynthesis; FAD biosynthesis; FAD from FMN: step 1/1.</text>
</comment>
<evidence type="ECO:0000256" key="15">
    <source>
        <dbReference type="PIRNR" id="PIRNR004491"/>
    </source>
</evidence>
<comment type="caution">
    <text evidence="17">The sequence shown here is derived from an EMBL/GenBank/DDBJ whole genome shotgun (WGS) entry which is preliminary data.</text>
</comment>
<dbReference type="FunFam" id="2.40.30.30:FF:000003">
    <property type="entry name" value="Riboflavin biosynthesis protein"/>
    <property type="match status" value="1"/>
</dbReference>
<evidence type="ECO:0000256" key="6">
    <source>
        <dbReference type="ARBA" id="ARBA00022679"/>
    </source>
</evidence>
<dbReference type="SUPFAM" id="SSF82114">
    <property type="entry name" value="Riboflavin kinase-like"/>
    <property type="match status" value="1"/>
</dbReference>
<dbReference type="PANTHER" id="PTHR22749:SF6">
    <property type="entry name" value="RIBOFLAVIN KINASE"/>
    <property type="match status" value="1"/>
</dbReference>